<evidence type="ECO:0000259" key="2">
    <source>
        <dbReference type="Pfam" id="PF25000"/>
    </source>
</evidence>
<organism evidence="3 4">
    <name type="scientific">Cudoniella acicularis</name>
    <dbReference type="NCBI Taxonomy" id="354080"/>
    <lineage>
        <taxon>Eukaryota</taxon>
        <taxon>Fungi</taxon>
        <taxon>Dikarya</taxon>
        <taxon>Ascomycota</taxon>
        <taxon>Pezizomycotina</taxon>
        <taxon>Leotiomycetes</taxon>
        <taxon>Helotiales</taxon>
        <taxon>Tricladiaceae</taxon>
        <taxon>Cudoniella</taxon>
    </lineage>
</organism>
<dbReference type="OrthoDB" id="3502685at2759"/>
<dbReference type="Pfam" id="PF00931">
    <property type="entry name" value="NB-ARC"/>
    <property type="match status" value="1"/>
</dbReference>
<dbReference type="Gene3D" id="3.40.50.300">
    <property type="entry name" value="P-loop containing nucleotide triphosphate hydrolases"/>
    <property type="match status" value="1"/>
</dbReference>
<accession>A0A8H4RLS6</accession>
<dbReference type="EMBL" id="JAAMPI010000443">
    <property type="protein sequence ID" value="KAF4631443.1"/>
    <property type="molecule type" value="Genomic_DNA"/>
</dbReference>
<feature type="domain" description="NB-ARC" evidence="1">
    <location>
        <begin position="219"/>
        <end position="388"/>
    </location>
</feature>
<dbReference type="InterPro" id="IPR027417">
    <property type="entry name" value="P-loop_NTPase"/>
</dbReference>
<dbReference type="PANTHER" id="PTHR46082">
    <property type="entry name" value="ATP/GTP-BINDING PROTEIN-RELATED"/>
    <property type="match status" value="1"/>
</dbReference>
<dbReference type="InterPro" id="IPR056681">
    <property type="entry name" value="DUF7779"/>
</dbReference>
<dbReference type="AlphaFoldDB" id="A0A8H4RLS6"/>
<gene>
    <name evidence="3" type="ORF">G7Y89_g6691</name>
</gene>
<protein>
    <recommendedName>
        <fullName evidence="5">NB-ARC domain-containing protein</fullName>
    </recommendedName>
</protein>
<dbReference type="Pfam" id="PF25000">
    <property type="entry name" value="DUF7779"/>
    <property type="match status" value="1"/>
</dbReference>
<dbReference type="PANTHER" id="PTHR46082:SF6">
    <property type="entry name" value="AAA+ ATPASE DOMAIN-CONTAINING PROTEIN-RELATED"/>
    <property type="match status" value="1"/>
</dbReference>
<dbReference type="Gene3D" id="1.25.40.10">
    <property type="entry name" value="Tetratricopeptide repeat domain"/>
    <property type="match status" value="3"/>
</dbReference>
<feature type="domain" description="DUF7779" evidence="2">
    <location>
        <begin position="473"/>
        <end position="548"/>
    </location>
</feature>
<keyword evidence="4" id="KW-1185">Reference proteome</keyword>
<evidence type="ECO:0000313" key="3">
    <source>
        <dbReference type="EMBL" id="KAF4631443.1"/>
    </source>
</evidence>
<name>A0A8H4RLS6_9HELO</name>
<evidence type="ECO:0008006" key="5">
    <source>
        <dbReference type="Google" id="ProtNLM"/>
    </source>
</evidence>
<proteinExistence type="predicted"/>
<sequence>MDPLSALGLAGNVVQFVEYGVKICSLVKEYSSLEGCPRQVSEFSHRLNTTLQTVNDLNDSDRVLLENEKATLELCATKAAEFLAYLEEFRVSSVDTNNLENSKGFLVRRKLDLRKVCLAFKTKWKMEKLQELDSAIDQLLKAIMLQNQSRSEGTTLRVEANTMRLLESSKQLLGQLDELKASQTDGLVVKVDSDSQNIKTQRVFSVHASRNTGFVGREAVFRELRENLAPSQNVGIREAALCGLGGVGKSQIALEYAYRLNDSDPEMSVFWVHAANLQRFEQEYRAIAQRFELPGRDDPQIDTLQLVRDWFEHEYQQPWLIVVDNVDDNQIFQKTSTGKTGREYIPQINPHGSVLYTSRNRDICFQLVNDPISIPSMPADEALMLFDDRIRKTSTRAEQLSLAEELEFLPLAIIQAVKYMATRRKTVSQYLELFRENKSSRIALLMHKFSDARRRERGLESVATTWMVSFNHIERECPRASELLSLMSFLDRQGIPKSLVVNNAENAVDFDRAIGLLEDYSLITSDDTNTLYSIHRLVQDVTIAWLRSQSKSRIEQSAFLALDIVSTKFPKEEFENWPTCALYVPHARAISNLCLEMPPEEKEPISKRVHLLKNVASYLAEQGEYEMAMSNAELALELCHELTGTDILVAKAKVAYIFYLKGELVEAEDLYRGFLQDVEADSSNKGIDINTMMDVEANFAFALGENGKLEEAESRIRRLLEYQMIELGTNDKNTLESANVLGGILADQGKFTEAECEYRKTLRSVEETLGLHHPLTFSIMHNLGLLLQGMAKCEESLKLFQLVDKREKEIYKDDNHPRIITKWALAGNFEILGQREKAEIIYREALESSQKCMGPNHSFTIRILGNLVEMLEDQGSYLSAQTLFLEHAGIMRLESSNFVEALRLMRTMGRMLFEQEKYAEAEIWFRKELNRCEILQGTVHKDTFITLEWLVACLERLGRVQEVEKLIVEKLGPVQLESLDCVSALGIMNTMGCTLFKQEKYAEAEIWFRKEYPRRDSICGTYHQDSLESLDWLTLCLEKLGRFQEIEELIVEKLELVQLESLDCVSALNIMHRMGHMLFKQEKYAEAEIWFRKELNRCEILQGTVHKDTFISLEWLADCLEELGRVQEADHFRGIQQEREESLEVTERLKQTTLYDEEIDSDASAVEEDEPIDLRHRLYLERRKAN</sequence>
<dbReference type="InterPro" id="IPR011990">
    <property type="entry name" value="TPR-like_helical_dom_sf"/>
</dbReference>
<dbReference type="Pfam" id="PF13424">
    <property type="entry name" value="TPR_12"/>
    <property type="match status" value="2"/>
</dbReference>
<dbReference type="SUPFAM" id="SSF48452">
    <property type="entry name" value="TPR-like"/>
    <property type="match status" value="4"/>
</dbReference>
<dbReference type="SUPFAM" id="SSF52540">
    <property type="entry name" value="P-loop containing nucleoside triphosphate hydrolases"/>
    <property type="match status" value="1"/>
</dbReference>
<dbReference type="Proteomes" id="UP000566819">
    <property type="component" value="Unassembled WGS sequence"/>
</dbReference>
<dbReference type="InterPro" id="IPR053137">
    <property type="entry name" value="NLR-like"/>
</dbReference>
<dbReference type="GO" id="GO:0043531">
    <property type="term" value="F:ADP binding"/>
    <property type="evidence" value="ECO:0007669"/>
    <property type="project" value="InterPro"/>
</dbReference>
<evidence type="ECO:0000313" key="4">
    <source>
        <dbReference type="Proteomes" id="UP000566819"/>
    </source>
</evidence>
<dbReference type="InterPro" id="IPR002182">
    <property type="entry name" value="NB-ARC"/>
</dbReference>
<evidence type="ECO:0000259" key="1">
    <source>
        <dbReference type="Pfam" id="PF00931"/>
    </source>
</evidence>
<reference evidence="3 4" key="1">
    <citation type="submission" date="2020-03" db="EMBL/GenBank/DDBJ databases">
        <title>Draft Genome Sequence of Cudoniella acicularis.</title>
        <authorList>
            <person name="Buettner E."/>
            <person name="Kellner H."/>
        </authorList>
    </citation>
    <scope>NUCLEOTIDE SEQUENCE [LARGE SCALE GENOMIC DNA]</scope>
    <source>
        <strain evidence="3 4">DSM 108380</strain>
    </source>
</reference>
<comment type="caution">
    <text evidence="3">The sequence shown here is derived from an EMBL/GenBank/DDBJ whole genome shotgun (WGS) entry which is preliminary data.</text>
</comment>